<dbReference type="Proteomes" id="UP000215335">
    <property type="component" value="Unassembled WGS sequence"/>
</dbReference>
<gene>
    <name evidence="1" type="ORF">TSAR_008613</name>
</gene>
<keyword evidence="2" id="KW-1185">Reference proteome</keyword>
<protein>
    <submittedName>
        <fullName evidence="1">Uncharacterized protein</fullName>
    </submittedName>
</protein>
<reference evidence="1 2" key="1">
    <citation type="journal article" date="2017" name="Curr. Biol.">
        <title>The Evolution of Venom by Co-option of Single-Copy Genes.</title>
        <authorList>
            <person name="Martinson E.O."/>
            <person name="Mrinalini"/>
            <person name="Kelkar Y.D."/>
            <person name="Chang C.H."/>
            <person name="Werren J.H."/>
        </authorList>
    </citation>
    <scope>NUCLEOTIDE SEQUENCE [LARGE SCALE GENOMIC DNA]</scope>
    <source>
        <strain evidence="1 2">Alberta</strain>
        <tissue evidence="1">Whole body</tissue>
    </source>
</reference>
<dbReference type="AlphaFoldDB" id="A0A232EIE7"/>
<name>A0A232EIE7_9HYME</name>
<organism evidence="1 2">
    <name type="scientific">Trichomalopsis sarcophagae</name>
    <dbReference type="NCBI Taxonomy" id="543379"/>
    <lineage>
        <taxon>Eukaryota</taxon>
        <taxon>Metazoa</taxon>
        <taxon>Ecdysozoa</taxon>
        <taxon>Arthropoda</taxon>
        <taxon>Hexapoda</taxon>
        <taxon>Insecta</taxon>
        <taxon>Pterygota</taxon>
        <taxon>Neoptera</taxon>
        <taxon>Endopterygota</taxon>
        <taxon>Hymenoptera</taxon>
        <taxon>Apocrita</taxon>
        <taxon>Proctotrupomorpha</taxon>
        <taxon>Chalcidoidea</taxon>
        <taxon>Pteromalidae</taxon>
        <taxon>Pteromalinae</taxon>
        <taxon>Trichomalopsis</taxon>
    </lineage>
</organism>
<evidence type="ECO:0000313" key="1">
    <source>
        <dbReference type="EMBL" id="OXU18088.1"/>
    </source>
</evidence>
<accession>A0A232EIE7</accession>
<proteinExistence type="predicted"/>
<sequence length="60" mass="7233">MHLKEHKIIYFSPFGSRDRPLCSADKMKKLPCTQFQLIYPQYFVLFFNCSFNKIIEIENI</sequence>
<dbReference type="EMBL" id="NNAY01004297">
    <property type="protein sequence ID" value="OXU18088.1"/>
    <property type="molecule type" value="Genomic_DNA"/>
</dbReference>
<evidence type="ECO:0000313" key="2">
    <source>
        <dbReference type="Proteomes" id="UP000215335"/>
    </source>
</evidence>
<comment type="caution">
    <text evidence="1">The sequence shown here is derived from an EMBL/GenBank/DDBJ whole genome shotgun (WGS) entry which is preliminary data.</text>
</comment>